<comment type="caution">
    <text evidence="1">The sequence shown here is derived from an EMBL/GenBank/DDBJ whole genome shotgun (WGS) entry which is preliminary data.</text>
</comment>
<evidence type="ECO:0000313" key="2">
    <source>
        <dbReference type="Proteomes" id="UP000814128"/>
    </source>
</evidence>
<reference evidence="1" key="1">
    <citation type="submission" date="2021-02" db="EMBL/GenBank/DDBJ databases">
        <authorList>
            <consortium name="DOE Joint Genome Institute"/>
            <person name="Ahrendt S."/>
            <person name="Looney B.P."/>
            <person name="Miyauchi S."/>
            <person name="Morin E."/>
            <person name="Drula E."/>
            <person name="Courty P.E."/>
            <person name="Chicoki N."/>
            <person name="Fauchery L."/>
            <person name="Kohler A."/>
            <person name="Kuo A."/>
            <person name="Labutti K."/>
            <person name="Pangilinan J."/>
            <person name="Lipzen A."/>
            <person name="Riley R."/>
            <person name="Andreopoulos W."/>
            <person name="He G."/>
            <person name="Johnson J."/>
            <person name="Barry K.W."/>
            <person name="Grigoriev I.V."/>
            <person name="Nagy L."/>
            <person name="Hibbett D."/>
            <person name="Henrissat B."/>
            <person name="Matheny P.B."/>
            <person name="Labbe J."/>
            <person name="Martin F."/>
        </authorList>
    </citation>
    <scope>NUCLEOTIDE SEQUENCE</scope>
    <source>
        <strain evidence="1">EC-137</strain>
    </source>
</reference>
<protein>
    <submittedName>
        <fullName evidence="1">Uncharacterized protein</fullName>
    </submittedName>
</protein>
<sequence>MDMIFSSRHYSRKPKLALLPERTNILFFVIKHTSFIFAVHPVVYDDVLSQLVTDCVSDVSGQDADDRGFFCCKDPQDLLEEMCVLREYDEEHNRDIHVGCWRVYTDTPGGETGIVVLISKNKPPIDMASRQRERWALGLPCSRNQLLASWCPGAVATWRPELLLYRDQTAAVRNTAGRSASHFRLSYGLGSVRHPLILEGYSKKRPVQGPGCSCHRSSCKTCGEDGGSLAGAFR</sequence>
<name>A0ACB8QAQ9_9AGAM</name>
<accession>A0ACB8QAQ9</accession>
<proteinExistence type="predicted"/>
<organism evidence="1 2">
    <name type="scientific">Vararia minispora EC-137</name>
    <dbReference type="NCBI Taxonomy" id="1314806"/>
    <lineage>
        <taxon>Eukaryota</taxon>
        <taxon>Fungi</taxon>
        <taxon>Dikarya</taxon>
        <taxon>Basidiomycota</taxon>
        <taxon>Agaricomycotina</taxon>
        <taxon>Agaricomycetes</taxon>
        <taxon>Russulales</taxon>
        <taxon>Lachnocladiaceae</taxon>
        <taxon>Vararia</taxon>
    </lineage>
</organism>
<keyword evidence="2" id="KW-1185">Reference proteome</keyword>
<evidence type="ECO:0000313" key="1">
    <source>
        <dbReference type="EMBL" id="KAI0028685.1"/>
    </source>
</evidence>
<gene>
    <name evidence="1" type="ORF">K488DRAFT_73591</name>
</gene>
<reference evidence="1" key="2">
    <citation type="journal article" date="2022" name="New Phytol.">
        <title>Evolutionary transition to the ectomycorrhizal habit in the genomes of a hyperdiverse lineage of mushroom-forming fungi.</title>
        <authorList>
            <person name="Looney B."/>
            <person name="Miyauchi S."/>
            <person name="Morin E."/>
            <person name="Drula E."/>
            <person name="Courty P.E."/>
            <person name="Kohler A."/>
            <person name="Kuo A."/>
            <person name="LaButti K."/>
            <person name="Pangilinan J."/>
            <person name="Lipzen A."/>
            <person name="Riley R."/>
            <person name="Andreopoulos W."/>
            <person name="He G."/>
            <person name="Johnson J."/>
            <person name="Nolan M."/>
            <person name="Tritt A."/>
            <person name="Barry K.W."/>
            <person name="Grigoriev I.V."/>
            <person name="Nagy L.G."/>
            <person name="Hibbett D."/>
            <person name="Henrissat B."/>
            <person name="Matheny P.B."/>
            <person name="Labbe J."/>
            <person name="Martin F.M."/>
        </authorList>
    </citation>
    <scope>NUCLEOTIDE SEQUENCE</scope>
    <source>
        <strain evidence="1">EC-137</strain>
    </source>
</reference>
<dbReference type="EMBL" id="MU273731">
    <property type="protein sequence ID" value="KAI0028685.1"/>
    <property type="molecule type" value="Genomic_DNA"/>
</dbReference>
<dbReference type="Proteomes" id="UP000814128">
    <property type="component" value="Unassembled WGS sequence"/>
</dbReference>